<dbReference type="SUPFAM" id="SSF53720">
    <property type="entry name" value="ALDH-like"/>
    <property type="match status" value="1"/>
</dbReference>
<evidence type="ECO:0000259" key="2">
    <source>
        <dbReference type="Pfam" id="PF00171"/>
    </source>
</evidence>
<dbReference type="InterPro" id="IPR016162">
    <property type="entry name" value="Ald_DH_N"/>
</dbReference>
<dbReference type="InterPro" id="IPR016161">
    <property type="entry name" value="Ald_DH/histidinol_DH"/>
</dbReference>
<keyword evidence="1" id="KW-0560">Oxidoreductase</keyword>
<dbReference type="InterPro" id="IPR050740">
    <property type="entry name" value="Aldehyde_DH_Superfamily"/>
</dbReference>
<dbReference type="PANTHER" id="PTHR43353">
    <property type="entry name" value="SUCCINATE-SEMIALDEHYDE DEHYDROGENASE, MITOCHONDRIAL"/>
    <property type="match status" value="1"/>
</dbReference>
<dbReference type="PANTHER" id="PTHR43353:SF6">
    <property type="entry name" value="CYTOPLASMIC ALDEHYDE DEHYDROGENASE (EUROFUNG)"/>
    <property type="match status" value="1"/>
</dbReference>
<dbReference type="Pfam" id="PF00171">
    <property type="entry name" value="Aldedh"/>
    <property type="match status" value="1"/>
</dbReference>
<evidence type="ECO:0000313" key="4">
    <source>
        <dbReference type="Proteomes" id="UP000253831"/>
    </source>
</evidence>
<dbReference type="GO" id="GO:0004777">
    <property type="term" value="F:succinate-semialdehyde dehydrogenase (NAD+) activity"/>
    <property type="evidence" value="ECO:0007669"/>
    <property type="project" value="TreeGrafter"/>
</dbReference>
<dbReference type="InterPro" id="IPR015590">
    <property type="entry name" value="Aldehyde_DH_dom"/>
</dbReference>
<reference evidence="3 4" key="1">
    <citation type="submission" date="2018-05" db="EMBL/GenBank/DDBJ databases">
        <title>Integrated omic analyses show evidence that a Ca. Accumulibacter phosphatis strain performs denitrification under micro-aerobic conditions.</title>
        <authorList>
            <person name="Camejo P.Y."/>
            <person name="Katherine M.D."/>
            <person name="Daniel N.R."/>
        </authorList>
    </citation>
    <scope>NUCLEOTIDE SEQUENCE [LARGE SCALE GENOMIC DNA]</scope>
    <source>
        <strain evidence="3">UW-LDO-IC</strain>
    </source>
</reference>
<dbReference type="AlphaFoldDB" id="A0A369XJ14"/>
<feature type="domain" description="Aldehyde dehydrogenase" evidence="2">
    <location>
        <begin position="28"/>
        <end position="237"/>
    </location>
</feature>
<evidence type="ECO:0000256" key="1">
    <source>
        <dbReference type="ARBA" id="ARBA00023002"/>
    </source>
</evidence>
<protein>
    <submittedName>
        <fullName evidence="3">Aldehyde dehydrogenase family protein</fullName>
    </submittedName>
</protein>
<sequence>MMSETDQVLAIPLWINGRAYLTMAPAFFDVRDAASGEIKRRTPLCGASEALAAATSAQAALPDWAARTVAERAALLLALADALAEYGEHFAALISEESGKDAALAAAEVGDALSLLRGASPGAASDTGNSGSAVNAVVAIVSDDSAPLLGPLRHAVPALLAGATVIVKPSPKAPSAAFALAELSARSAFPGGVFNILHGDLAAIEGLCVLSAVSRLCFAGDPALGAKVAELACRYNKPCVD</sequence>
<evidence type="ECO:0000313" key="3">
    <source>
        <dbReference type="EMBL" id="RDE50113.1"/>
    </source>
</evidence>
<accession>A0A369XJ14</accession>
<organism evidence="3 4">
    <name type="scientific">Candidatus Accumulibacter meliphilus</name>
    <dbReference type="NCBI Taxonomy" id="2211374"/>
    <lineage>
        <taxon>Bacteria</taxon>
        <taxon>Pseudomonadati</taxon>
        <taxon>Pseudomonadota</taxon>
        <taxon>Betaproteobacteria</taxon>
        <taxon>Candidatus Accumulibacter</taxon>
    </lineage>
</organism>
<dbReference type="Proteomes" id="UP000253831">
    <property type="component" value="Unassembled WGS sequence"/>
</dbReference>
<dbReference type="Gene3D" id="3.40.605.10">
    <property type="entry name" value="Aldehyde Dehydrogenase, Chain A, domain 1"/>
    <property type="match status" value="1"/>
</dbReference>
<dbReference type="EMBL" id="QPGA01000026">
    <property type="protein sequence ID" value="RDE50113.1"/>
    <property type="molecule type" value="Genomic_DNA"/>
</dbReference>
<comment type="caution">
    <text evidence="3">The sequence shown here is derived from an EMBL/GenBank/DDBJ whole genome shotgun (WGS) entry which is preliminary data.</text>
</comment>
<dbReference type="GO" id="GO:0009450">
    <property type="term" value="P:gamma-aminobutyric acid catabolic process"/>
    <property type="evidence" value="ECO:0007669"/>
    <property type="project" value="TreeGrafter"/>
</dbReference>
<name>A0A369XJ14_9PROT</name>
<proteinExistence type="predicted"/>
<gene>
    <name evidence="3" type="ORF">DVS81_13210</name>
</gene>